<dbReference type="Proteomes" id="UP000237246">
    <property type="component" value="Unassembled WGS sequence"/>
</dbReference>
<evidence type="ECO:0000313" key="1">
    <source>
        <dbReference type="EMBL" id="POI19526.1"/>
    </source>
</evidence>
<dbReference type="EMBL" id="PPHD01099751">
    <property type="protein sequence ID" value="POI19526.1"/>
    <property type="molecule type" value="Genomic_DNA"/>
</dbReference>
<keyword evidence="2" id="KW-1185">Reference proteome</keyword>
<gene>
    <name evidence="1" type="ORF">CIB84_016728</name>
</gene>
<organism evidence="1 2">
    <name type="scientific">Bambusicola thoracicus</name>
    <name type="common">Chinese bamboo-partridge</name>
    <name type="synonym">Perdix thoracica</name>
    <dbReference type="NCBI Taxonomy" id="9083"/>
    <lineage>
        <taxon>Eukaryota</taxon>
        <taxon>Metazoa</taxon>
        <taxon>Chordata</taxon>
        <taxon>Craniata</taxon>
        <taxon>Vertebrata</taxon>
        <taxon>Euteleostomi</taxon>
        <taxon>Archelosauria</taxon>
        <taxon>Archosauria</taxon>
        <taxon>Dinosauria</taxon>
        <taxon>Saurischia</taxon>
        <taxon>Theropoda</taxon>
        <taxon>Coelurosauria</taxon>
        <taxon>Aves</taxon>
        <taxon>Neognathae</taxon>
        <taxon>Galloanserae</taxon>
        <taxon>Galliformes</taxon>
        <taxon>Phasianidae</taxon>
        <taxon>Perdicinae</taxon>
        <taxon>Bambusicola</taxon>
    </lineage>
</organism>
<accession>A0A2P4S5W9</accession>
<comment type="caution">
    <text evidence="1">The sequence shown here is derived from an EMBL/GenBank/DDBJ whole genome shotgun (WGS) entry which is preliminary data.</text>
</comment>
<reference evidence="1 2" key="1">
    <citation type="submission" date="2018-01" db="EMBL/GenBank/DDBJ databases">
        <title>Comparison of the Chinese Bamboo Partridge and Red Junglefowl genome sequences highlights the importance of demography in genome evolution.</title>
        <authorList>
            <person name="Tiley G.P."/>
            <person name="Kimball R.T."/>
            <person name="Braun E.L."/>
            <person name="Burleigh J.G."/>
        </authorList>
    </citation>
    <scope>NUCLEOTIDE SEQUENCE [LARGE SCALE GENOMIC DNA]</scope>
    <source>
        <strain evidence="1">RTK389</strain>
        <tissue evidence="1">Blood</tissue>
    </source>
</reference>
<evidence type="ECO:0000313" key="2">
    <source>
        <dbReference type="Proteomes" id="UP000237246"/>
    </source>
</evidence>
<name>A0A2P4S5W9_BAMTH</name>
<protein>
    <submittedName>
        <fullName evidence="1">Uncharacterized protein</fullName>
    </submittedName>
</protein>
<proteinExistence type="predicted"/>
<sequence>MSTKPFFFFQLLREQ</sequence>